<dbReference type="GO" id="GO:0035556">
    <property type="term" value="P:intracellular signal transduction"/>
    <property type="evidence" value="ECO:0007669"/>
    <property type="project" value="InterPro"/>
</dbReference>
<dbReference type="CDD" id="cd03587">
    <property type="entry name" value="SOCS"/>
    <property type="match status" value="1"/>
</dbReference>
<dbReference type="InterPro" id="IPR001496">
    <property type="entry name" value="SOCS_box"/>
</dbReference>
<dbReference type="PANTHER" id="PTHR24173:SF74">
    <property type="entry name" value="ANKYRIN REPEAT DOMAIN-CONTAINING PROTEIN 16"/>
    <property type="match status" value="1"/>
</dbReference>
<evidence type="ECO:0000313" key="5">
    <source>
        <dbReference type="EMBL" id="CAL1534795.1"/>
    </source>
</evidence>
<feature type="repeat" description="ANK" evidence="3">
    <location>
        <begin position="157"/>
        <end position="189"/>
    </location>
</feature>
<comment type="caution">
    <text evidence="5">The sequence shown here is derived from an EMBL/GenBank/DDBJ whole genome shotgun (WGS) entry which is preliminary data.</text>
</comment>
<proteinExistence type="predicted"/>
<dbReference type="InterPro" id="IPR002110">
    <property type="entry name" value="Ankyrin_rpt"/>
</dbReference>
<dbReference type="SUPFAM" id="SSF48403">
    <property type="entry name" value="Ankyrin repeat"/>
    <property type="match status" value="1"/>
</dbReference>
<evidence type="ECO:0000313" key="6">
    <source>
        <dbReference type="Proteomes" id="UP001497497"/>
    </source>
</evidence>
<dbReference type="Proteomes" id="UP001497497">
    <property type="component" value="Unassembled WGS sequence"/>
</dbReference>
<dbReference type="SUPFAM" id="SSF158235">
    <property type="entry name" value="SOCS box-like"/>
    <property type="match status" value="1"/>
</dbReference>
<organism evidence="5 6">
    <name type="scientific">Lymnaea stagnalis</name>
    <name type="common">Great pond snail</name>
    <name type="synonym">Helix stagnalis</name>
    <dbReference type="NCBI Taxonomy" id="6523"/>
    <lineage>
        <taxon>Eukaryota</taxon>
        <taxon>Metazoa</taxon>
        <taxon>Spiralia</taxon>
        <taxon>Lophotrochozoa</taxon>
        <taxon>Mollusca</taxon>
        <taxon>Gastropoda</taxon>
        <taxon>Heterobranchia</taxon>
        <taxon>Euthyneura</taxon>
        <taxon>Panpulmonata</taxon>
        <taxon>Hygrophila</taxon>
        <taxon>Lymnaeoidea</taxon>
        <taxon>Lymnaeidae</taxon>
        <taxon>Lymnaea</taxon>
    </lineage>
</organism>
<evidence type="ECO:0000256" key="1">
    <source>
        <dbReference type="ARBA" id="ARBA00022737"/>
    </source>
</evidence>
<reference evidence="5 6" key="1">
    <citation type="submission" date="2024-04" db="EMBL/GenBank/DDBJ databases">
        <authorList>
            <consortium name="Genoscope - CEA"/>
            <person name="William W."/>
        </authorList>
    </citation>
    <scope>NUCLEOTIDE SEQUENCE [LARGE SCALE GENOMIC DNA]</scope>
</reference>
<accession>A0AAV2HL73</accession>
<dbReference type="PROSITE" id="PS50297">
    <property type="entry name" value="ANK_REP_REGION"/>
    <property type="match status" value="4"/>
</dbReference>
<dbReference type="SMART" id="SM00969">
    <property type="entry name" value="SOCS_box"/>
    <property type="match status" value="1"/>
</dbReference>
<evidence type="ECO:0000256" key="3">
    <source>
        <dbReference type="PROSITE-ProRule" id="PRU00023"/>
    </source>
</evidence>
<feature type="repeat" description="ANK" evidence="3">
    <location>
        <begin position="226"/>
        <end position="258"/>
    </location>
</feature>
<feature type="repeat" description="ANK" evidence="3">
    <location>
        <begin position="91"/>
        <end position="123"/>
    </location>
</feature>
<feature type="repeat" description="ANK" evidence="3">
    <location>
        <begin position="190"/>
        <end position="225"/>
    </location>
</feature>
<dbReference type="PROSITE" id="PS50088">
    <property type="entry name" value="ANK_REPEAT"/>
    <property type="match status" value="5"/>
</dbReference>
<dbReference type="Pfam" id="PF07525">
    <property type="entry name" value="SOCS_box"/>
    <property type="match status" value="1"/>
</dbReference>
<feature type="repeat" description="ANK" evidence="3">
    <location>
        <begin position="124"/>
        <end position="156"/>
    </location>
</feature>
<evidence type="ECO:0000256" key="2">
    <source>
        <dbReference type="ARBA" id="ARBA00023043"/>
    </source>
</evidence>
<dbReference type="Gene3D" id="1.25.40.20">
    <property type="entry name" value="Ankyrin repeat-containing domain"/>
    <property type="match status" value="2"/>
</dbReference>
<dbReference type="InterPro" id="IPR036770">
    <property type="entry name" value="Ankyrin_rpt-contain_sf"/>
</dbReference>
<sequence>MLMATMDVDSNDSVDNVFDPLLYPIPFDEQNVIIPDDEDTAFQALRFNDLATFDRRLHEGFNINNKHPEPKGGKIYTVQCQGRMMRSLRLKEYTILHVAVIHGTIKTIEAVLSYGSDVNALDANKFSPISTAVAVNRPDVVRLLVDRGADVNIQSASGRTPIIIAIENASLTMVQDLLDAGADPNLPDSQGTTPLFMCFKSKHSHNLDVVRALIQGGSKINMANKQGATPLMMAAAAGEIAAAQVLLELGADINIMDSSGKNAFHMCSGVKMALYLFNNGATTDYPDKHGQRPIDAAVKVGHYGRIRLLLGSDSRRSVAILEDPTIMEARKNLPIFDQWLLEELYEPRELKRLCRQVIRECLSPFNTVKICELPIPGLLKDYLLAKHIDLSYDNLICDREVLRARLAASANLLNKS</sequence>
<dbReference type="AlphaFoldDB" id="A0AAV2HL73"/>
<protein>
    <recommendedName>
        <fullName evidence="4">SOCS box domain-containing protein</fullName>
    </recommendedName>
</protein>
<dbReference type="EMBL" id="CAXITT010000182">
    <property type="protein sequence ID" value="CAL1534795.1"/>
    <property type="molecule type" value="Genomic_DNA"/>
</dbReference>
<dbReference type="PANTHER" id="PTHR24173">
    <property type="entry name" value="ANKYRIN REPEAT CONTAINING"/>
    <property type="match status" value="1"/>
</dbReference>
<feature type="domain" description="SOCS box" evidence="4">
    <location>
        <begin position="346"/>
        <end position="389"/>
    </location>
</feature>
<keyword evidence="6" id="KW-1185">Reference proteome</keyword>
<gene>
    <name evidence="5" type="ORF">GSLYS_00008755001</name>
</gene>
<dbReference type="InterPro" id="IPR036036">
    <property type="entry name" value="SOCS_box-like_dom_sf"/>
</dbReference>
<dbReference type="Pfam" id="PF12796">
    <property type="entry name" value="Ank_2"/>
    <property type="match status" value="2"/>
</dbReference>
<dbReference type="PROSITE" id="PS50225">
    <property type="entry name" value="SOCS"/>
    <property type="match status" value="1"/>
</dbReference>
<name>A0AAV2HL73_LYMST</name>
<keyword evidence="1" id="KW-0677">Repeat</keyword>
<dbReference type="Gene3D" id="1.10.750.20">
    <property type="entry name" value="SOCS box"/>
    <property type="match status" value="1"/>
</dbReference>
<dbReference type="SMART" id="SM00248">
    <property type="entry name" value="ANK"/>
    <property type="match status" value="7"/>
</dbReference>
<evidence type="ECO:0000259" key="4">
    <source>
        <dbReference type="PROSITE" id="PS50225"/>
    </source>
</evidence>
<keyword evidence="2 3" id="KW-0040">ANK repeat</keyword>